<keyword evidence="2" id="KW-1185">Reference proteome</keyword>
<evidence type="ECO:0000313" key="2">
    <source>
        <dbReference type="Proteomes" id="UP001597168"/>
    </source>
</evidence>
<dbReference type="Proteomes" id="UP001597168">
    <property type="component" value="Unassembled WGS sequence"/>
</dbReference>
<evidence type="ECO:0000313" key="1">
    <source>
        <dbReference type="EMBL" id="MFD1152177.1"/>
    </source>
</evidence>
<accession>A0ABW3R528</accession>
<organism evidence="1 2">
    <name type="scientific">Saccharothrix hoggarensis</name>
    <dbReference type="NCBI Taxonomy" id="913853"/>
    <lineage>
        <taxon>Bacteria</taxon>
        <taxon>Bacillati</taxon>
        <taxon>Actinomycetota</taxon>
        <taxon>Actinomycetes</taxon>
        <taxon>Pseudonocardiales</taxon>
        <taxon>Pseudonocardiaceae</taxon>
        <taxon>Saccharothrix</taxon>
    </lineage>
</organism>
<proteinExistence type="predicted"/>
<sequence length="120" mass="12754">MTDEFPVRQALTAALTRLAMPAADQVAYLGGLGGFIGDLTDELALEYGDAYLVVRGRLAEFGPAAPVLTALDQLLDRMSGEANAHLWTRDALAVEPSWAEVRDLASRALTLLPDDGSPDA</sequence>
<reference evidence="2" key="1">
    <citation type="journal article" date="2019" name="Int. J. Syst. Evol. Microbiol.">
        <title>The Global Catalogue of Microorganisms (GCM) 10K type strain sequencing project: providing services to taxonomists for standard genome sequencing and annotation.</title>
        <authorList>
            <consortium name="The Broad Institute Genomics Platform"/>
            <consortium name="The Broad Institute Genome Sequencing Center for Infectious Disease"/>
            <person name="Wu L."/>
            <person name="Ma J."/>
        </authorList>
    </citation>
    <scope>NUCLEOTIDE SEQUENCE [LARGE SCALE GENOMIC DNA]</scope>
    <source>
        <strain evidence="2">CCUG 60214</strain>
    </source>
</reference>
<dbReference type="RefSeq" id="WP_380729831.1">
    <property type="nucleotide sequence ID" value="NZ_JBHTLK010000336.1"/>
</dbReference>
<dbReference type="EMBL" id="JBHTLK010000336">
    <property type="protein sequence ID" value="MFD1152177.1"/>
    <property type="molecule type" value="Genomic_DNA"/>
</dbReference>
<protein>
    <submittedName>
        <fullName evidence="1">Uncharacterized protein</fullName>
    </submittedName>
</protein>
<comment type="caution">
    <text evidence="1">The sequence shown here is derived from an EMBL/GenBank/DDBJ whole genome shotgun (WGS) entry which is preliminary data.</text>
</comment>
<gene>
    <name evidence="1" type="ORF">ACFQ3T_34020</name>
</gene>
<name>A0ABW3R528_9PSEU</name>